<dbReference type="Proteomes" id="UP000278143">
    <property type="component" value="Unassembled WGS sequence"/>
</dbReference>
<organism evidence="3 4">
    <name type="scientific">Syncephalis pseudoplumigaleata</name>
    <dbReference type="NCBI Taxonomy" id="1712513"/>
    <lineage>
        <taxon>Eukaryota</taxon>
        <taxon>Fungi</taxon>
        <taxon>Fungi incertae sedis</taxon>
        <taxon>Zoopagomycota</taxon>
        <taxon>Zoopagomycotina</taxon>
        <taxon>Zoopagomycetes</taxon>
        <taxon>Zoopagales</taxon>
        <taxon>Piptocephalidaceae</taxon>
        <taxon>Syncephalis</taxon>
    </lineage>
</organism>
<evidence type="ECO:0000256" key="2">
    <source>
        <dbReference type="SAM" id="SignalP"/>
    </source>
</evidence>
<dbReference type="EMBL" id="KZ989208">
    <property type="protein sequence ID" value="RKP27431.1"/>
    <property type="molecule type" value="Genomic_DNA"/>
</dbReference>
<evidence type="ECO:0000256" key="1">
    <source>
        <dbReference type="SAM" id="MobiDB-lite"/>
    </source>
</evidence>
<reference evidence="4" key="1">
    <citation type="journal article" date="2018" name="Nat. Microbiol.">
        <title>Leveraging single-cell genomics to expand the fungal tree of life.</title>
        <authorList>
            <person name="Ahrendt S.R."/>
            <person name="Quandt C.A."/>
            <person name="Ciobanu D."/>
            <person name="Clum A."/>
            <person name="Salamov A."/>
            <person name="Andreopoulos B."/>
            <person name="Cheng J.F."/>
            <person name="Woyke T."/>
            <person name="Pelin A."/>
            <person name="Henrissat B."/>
            <person name="Reynolds N.K."/>
            <person name="Benny G.L."/>
            <person name="Smith M.E."/>
            <person name="James T.Y."/>
            <person name="Grigoriev I.V."/>
        </authorList>
    </citation>
    <scope>NUCLEOTIDE SEQUENCE [LARGE SCALE GENOMIC DNA]</scope>
    <source>
        <strain evidence="4">Benny S71-1</strain>
    </source>
</reference>
<feature type="compositionally biased region" description="Basic and acidic residues" evidence="1">
    <location>
        <begin position="129"/>
        <end position="146"/>
    </location>
</feature>
<feature type="compositionally biased region" description="Low complexity" evidence="1">
    <location>
        <begin position="147"/>
        <end position="158"/>
    </location>
</feature>
<keyword evidence="4" id="KW-1185">Reference proteome</keyword>
<sequence>MNRFHAVLAILGMIASIAQAEIVQINTPMGPFVPGGTATVTWTTDDSPNASSEVQIEAVSRDSSSVLQVANASPNARNVVWKIPNDIGGGTWFLRVNGASSPLFSGDFKVNGKNGSAPSNSSNNNNNNHNDKKPDDKKPANDKKQQQQDNNNNSNAKPSSDRKPAAATGGAGTLSIAAGLASLPVIALAGAQLL</sequence>
<dbReference type="OrthoDB" id="5592186at2759"/>
<evidence type="ECO:0008006" key="5">
    <source>
        <dbReference type="Google" id="ProtNLM"/>
    </source>
</evidence>
<feature type="signal peptide" evidence="2">
    <location>
        <begin position="1"/>
        <end position="20"/>
    </location>
</feature>
<feature type="chain" id="PRO_5020571024" description="Ser-Thr-rich glycosyl-phosphatidyl-inositol-anchored membrane family-domain-containing protein" evidence="2">
    <location>
        <begin position="21"/>
        <end position="194"/>
    </location>
</feature>
<keyword evidence="2" id="KW-0732">Signal</keyword>
<evidence type="ECO:0000313" key="3">
    <source>
        <dbReference type="EMBL" id="RKP27431.1"/>
    </source>
</evidence>
<evidence type="ECO:0000313" key="4">
    <source>
        <dbReference type="Proteomes" id="UP000278143"/>
    </source>
</evidence>
<name>A0A4P9Z6G1_9FUNG</name>
<gene>
    <name evidence="3" type="ORF">SYNPS1DRAFT_21035</name>
</gene>
<feature type="compositionally biased region" description="Low complexity" evidence="1">
    <location>
        <begin position="111"/>
        <end position="128"/>
    </location>
</feature>
<protein>
    <recommendedName>
        <fullName evidence="5">Ser-Thr-rich glycosyl-phosphatidyl-inositol-anchored membrane family-domain-containing protein</fullName>
    </recommendedName>
</protein>
<accession>A0A4P9Z6G1</accession>
<proteinExistence type="predicted"/>
<feature type="region of interest" description="Disordered" evidence="1">
    <location>
        <begin position="110"/>
        <end position="170"/>
    </location>
</feature>
<dbReference type="AlphaFoldDB" id="A0A4P9Z6G1"/>